<feature type="disulfide bond" evidence="12">
    <location>
        <begin position="1216"/>
        <end position="1225"/>
    </location>
</feature>
<comment type="caution">
    <text evidence="12">Lacks conserved residue(s) required for the propagation of feature annotation.</text>
</comment>
<sequence length="2113" mass="231441">MKMWHNRRRFLSNSKQLCTNFGTSKFVVSCLFAVFAVQIVSCQDACSSGPCYPSPIDIAGKFNVTANSTCGDPPETFCVNLNCSNVCNANSDGLKHPPSFVNDDIKANTFWKSKNYEYPVVLQLDIGRTFMLYQSTVTFYHELPAAMYFLKSNDSGLTYRPITYFATNCTKYFNLPESAENERDGLKVQCFKIDTSENPRRQLYYRPLLDRDAAENLLSDPDKQAFFLMTNLRMVLVNFITGSNFDPSSVPDSLKQSFYFAVSDWDVVASCFCNGQASQCDANDTSRCVCQRNTDGPNCEKCLPLFNNRPYRTREACEACECHNHSASCTYNETKGYGVCDNCMDNTFGDFCEFCKSSFYRNSEVPRNHSNTCLACACHVPGVNNSANSSQCDGVTGQCACKSHVTGRACDTCHDNYWNLSRSNEEGCEDCRCNLTGTVNASNVCDKVSGQCPCKPLLTGRTCNKCQDGYFGLTSQHPGCTACSCDMAGSVNKSCSSTGQCFCRPRFSGLKCDVIEQNFFLPSVDFMTFQAEDAFAVSPPTKRINHTTIINTAGQRVLVVGVVLAEGTSGPSPTVLQFTVNIPKTGFFNFILRYKTNSDWSMITINALLRTTFIPFSCNNETQVNSNEPYILRGSLAAALEAYDFGKQCLLAGQYTVNLTIPQQQVIALRRRRAVVLDSEIVVDSLVIMPTVSEYDVFKSASPAVQENMTYYFNQSASLRSWSAVSVEGSASLSPVFGEIFGEGQGCNCSEVGSNNPQQCARNGGQCDCKTNVIGRTCDACRPDYFNFTSGYGCSACNCDLTGANETSCDAETGQCSCRENVTGGRCNSCLRNYYNFNSGVGCSPCNCHPVYSSSLQCDDNSGVCSCKPGIYGGKCTGCADQFYNLTGQGCRPCECNSAGSVNLICNKTLGQCPCKTFSLGRQCDTCPSGFYGLAANHSEGCLQCQCSNKTSNCTRDSGWLVSEITTSLSVLFDNTNVDGWTANNSVEFVTVHLDWGTPVEPTSKGSMRVETSGSDEFYFIAPDKYLGDKRFAYTFTLSFKLQQDNATFPAASSTGDVILKGRWFDQPLVTSLSTPPSTGESFTSYEVKFVESEWRVGDTSGRQPTSYEMIKVLSDLVSLRIRAKWTSLTTQLDSRLGDIVMTLSNRTSVLASPENAFNVELCNCPPQYKGSFCEQCAEGYTRSTPNGGPYVTCVPCQCYGHSNSCDPETGVCHNCTHNTTGDHCQKCSDGWYGNAKNGTPDDCRPCPCPGGPLASNQFAKTCFANETDGLPTCNNCSQGTTGRNCEMCMDGYFGRPWEPDGQCRRCECNDNIDLGVSGNCNTTTGQCLKCLYNTTGFNCEWCAPQYYGSALNKNCTRCNCSSVGAVNNVCNNMTGDCDCEPYVTGKLCDRCEQYAYNYTEFGCLPCNCSSFGSTDLQCDSMYGNCSCKPNVIGQKCDMCAANFFDVTRSCSECNCTANQTIANSTCDQRSGQCQCRVSEAGGLYGGRQCEGCAKPYTVGSPPRCHPCTEACYRNWVGLISDETEKVNELKGNVTELLESFGSMSVDGINSTLRMLTANVTYANGIFSSGGRADLLKKREQINRIQNSVNSLQQQLNSSQHSIEDAQKYLAEHVVNYNGSVRILPATPLSYPSFPVVCPSGGGLSVIVDWQCIEAMAQSYRQRAIKANASGYANYTSIRNSYSMIQEANTTAYLAANQISESINKLGLVSVLRESVESRLGDSFQSMYRNHSQKLEEISQIISVVQELVSLAQDLGEKANMNLTEAMEIASEAKNVSGQRRREAQSARDSASNALSDAMRLEMEAENALNTAAEFKENATKVLNYTKEAIVNVTEDINTIARVKNMTTEAMTIADEVRTMTMPVTLHQIQNLTEDILNTNVSREMVNQTLESAQQGLKQARQVEELSQKAITVAQQTLGQVQDIETTINSSQHLRQQGLALQQQTDTMINSINNITQTVEDRFSTSYSSGQSLLTKINNTLSSMDESLMCFDKAKTDSQNASRTAQLAFNISETAKQTFDNSSASLPPVASLVNSSYDAANASLSEIQQTHDDSEQLLQDVVEAEELLEQYITQREELERLVRDLQQLDSEAEDLLAQFSVAADQYGQCAGAA</sequence>
<feature type="domain" description="Laminin EGF-like" evidence="15">
    <location>
        <begin position="797"/>
        <end position="845"/>
    </location>
</feature>
<dbReference type="Pfam" id="PF21199">
    <property type="entry name" value="LAMININ_IV_B"/>
    <property type="match status" value="1"/>
</dbReference>
<dbReference type="Pfam" id="PF00053">
    <property type="entry name" value="EGF_laminin"/>
    <property type="match status" value="14"/>
</dbReference>
<feature type="domain" description="Laminin EGF-like" evidence="15">
    <location>
        <begin position="846"/>
        <end position="893"/>
    </location>
</feature>
<evidence type="ECO:0000313" key="18">
    <source>
        <dbReference type="EMBL" id="CAH3031982.1"/>
    </source>
</evidence>
<feature type="disulfide bond" evidence="12">
    <location>
        <begin position="894"/>
        <end position="906"/>
    </location>
</feature>
<dbReference type="PANTHER" id="PTHR10574:SF444">
    <property type="entry name" value="BASEMENT MEMBRANE-SPECIFIC HEPARAN SULFATE PROTEOGLYCAN CORE PROTEIN"/>
    <property type="match status" value="1"/>
</dbReference>
<feature type="coiled-coil region" evidence="13">
    <location>
        <begin position="2047"/>
        <end position="2105"/>
    </location>
</feature>
<keyword evidence="7" id="KW-0130">Cell adhesion</keyword>
<evidence type="ECO:0000256" key="10">
    <source>
        <dbReference type="ARBA" id="ARBA00023180"/>
    </source>
</evidence>
<evidence type="ECO:0000259" key="15">
    <source>
        <dbReference type="PROSITE" id="PS50027"/>
    </source>
</evidence>
<evidence type="ECO:0000256" key="14">
    <source>
        <dbReference type="SAM" id="SignalP"/>
    </source>
</evidence>
<dbReference type="SMART" id="SM00281">
    <property type="entry name" value="LamB"/>
    <property type="match status" value="1"/>
</dbReference>
<organism evidence="18 19">
    <name type="scientific">Porites evermanni</name>
    <dbReference type="NCBI Taxonomy" id="104178"/>
    <lineage>
        <taxon>Eukaryota</taxon>
        <taxon>Metazoa</taxon>
        <taxon>Cnidaria</taxon>
        <taxon>Anthozoa</taxon>
        <taxon>Hexacorallia</taxon>
        <taxon>Scleractinia</taxon>
        <taxon>Fungiina</taxon>
        <taxon>Poritidae</taxon>
        <taxon>Porites</taxon>
    </lineage>
</organism>
<feature type="disulfide bond" evidence="12">
    <location>
        <begin position="1407"/>
        <end position="1419"/>
    </location>
</feature>
<name>A0ABN8MRT6_9CNID</name>
<dbReference type="InterPro" id="IPR056863">
    <property type="entry name" value="LMN_ATRN_NET-like_EGF"/>
</dbReference>
<feature type="disulfide bond" evidence="12">
    <location>
        <begin position="454"/>
        <end position="463"/>
    </location>
</feature>
<feature type="disulfide bond" evidence="12">
    <location>
        <begin position="1380"/>
        <end position="1389"/>
    </location>
</feature>
<dbReference type="SUPFAM" id="SSF49785">
    <property type="entry name" value="Galactose-binding domain-like"/>
    <property type="match status" value="1"/>
</dbReference>
<feature type="disulfide bond" evidence="12">
    <location>
        <begin position="1331"/>
        <end position="1340"/>
    </location>
</feature>
<feature type="domain" description="Laminin EGF-like" evidence="15">
    <location>
        <begin position="376"/>
        <end position="430"/>
    </location>
</feature>
<feature type="disulfide bond" evidence="12">
    <location>
        <begin position="401"/>
        <end position="410"/>
    </location>
</feature>
<reference evidence="18 19" key="1">
    <citation type="submission" date="2022-05" db="EMBL/GenBank/DDBJ databases">
        <authorList>
            <consortium name="Genoscope - CEA"/>
            <person name="William W."/>
        </authorList>
    </citation>
    <scope>NUCLEOTIDE SEQUENCE [LARGE SCALE GENOMIC DNA]</scope>
</reference>
<gene>
    <name evidence="18" type="ORF">PEVE_00038925</name>
</gene>
<keyword evidence="8 13" id="KW-0175">Coiled coil</keyword>
<feature type="disulfide bond" evidence="12">
    <location>
        <begin position="1359"/>
        <end position="1371"/>
    </location>
</feature>
<dbReference type="EMBL" id="CALNXI010000674">
    <property type="protein sequence ID" value="CAH3031982.1"/>
    <property type="molecule type" value="Genomic_DNA"/>
</dbReference>
<feature type="domain" description="Laminin EGF-like" evidence="15">
    <location>
        <begin position="747"/>
        <end position="796"/>
    </location>
</feature>
<dbReference type="InterPro" id="IPR013015">
    <property type="entry name" value="Laminin_IV_B"/>
</dbReference>
<feature type="domain" description="Laminin N-terminal" evidence="17">
    <location>
        <begin position="47"/>
        <end position="270"/>
    </location>
</feature>
<proteinExistence type="predicted"/>
<dbReference type="InterPro" id="IPR000034">
    <property type="entry name" value="Laminin_IV"/>
</dbReference>
<dbReference type="Pfam" id="PF00052">
    <property type="entry name" value="Laminin_B"/>
    <property type="match status" value="1"/>
</dbReference>
<dbReference type="SMART" id="SM00180">
    <property type="entry name" value="EGF_Lam"/>
    <property type="match status" value="15"/>
</dbReference>
<dbReference type="InterPro" id="IPR008979">
    <property type="entry name" value="Galactose-bd-like_sf"/>
</dbReference>
<protein>
    <submittedName>
        <fullName evidence="18">Uncharacterized protein</fullName>
    </submittedName>
</protein>
<keyword evidence="5" id="KW-0677">Repeat</keyword>
<feature type="disulfide bond" evidence="12">
    <location>
        <begin position="797"/>
        <end position="809"/>
    </location>
</feature>
<dbReference type="PROSITE" id="PS01248">
    <property type="entry name" value="EGF_LAM_1"/>
    <property type="match status" value="6"/>
</dbReference>
<dbReference type="PRINTS" id="PR00011">
    <property type="entry name" value="EGFLAMININ"/>
</dbReference>
<keyword evidence="4 14" id="KW-0732">Signal</keyword>
<evidence type="ECO:0000256" key="7">
    <source>
        <dbReference type="ARBA" id="ARBA00022889"/>
    </source>
</evidence>
<dbReference type="PROSITE" id="PS51115">
    <property type="entry name" value="LAMININ_IVA"/>
    <property type="match status" value="1"/>
</dbReference>
<evidence type="ECO:0000256" key="3">
    <source>
        <dbReference type="ARBA" id="ARBA00022530"/>
    </source>
</evidence>
<feature type="signal peptide" evidence="14">
    <location>
        <begin position="1"/>
        <end position="42"/>
    </location>
</feature>
<evidence type="ECO:0000256" key="11">
    <source>
        <dbReference type="ARBA" id="ARBA00023292"/>
    </source>
</evidence>
<feature type="disulfide bond" evidence="12">
    <location>
        <begin position="799"/>
        <end position="816"/>
    </location>
</feature>
<dbReference type="InterPro" id="IPR002049">
    <property type="entry name" value="LE_dom"/>
</dbReference>
<feature type="domain" description="Laminin EGF-like" evidence="15">
    <location>
        <begin position="1307"/>
        <end position="1358"/>
    </location>
</feature>
<dbReference type="PROSITE" id="PS51117">
    <property type="entry name" value="LAMININ_NTER"/>
    <property type="match status" value="1"/>
</dbReference>
<keyword evidence="11 12" id="KW-0424">Laminin EGF-like domain</keyword>
<feature type="domain" description="Laminin EGF-like" evidence="15">
    <location>
        <begin position="1359"/>
        <end position="1406"/>
    </location>
</feature>
<dbReference type="Gene3D" id="2.60.120.260">
    <property type="entry name" value="Galactose-binding domain-like"/>
    <property type="match status" value="1"/>
</dbReference>
<evidence type="ECO:0000256" key="1">
    <source>
        <dbReference type="ARBA" id="ARBA00004302"/>
    </source>
</evidence>
<comment type="subcellular location">
    <subcellularLocation>
        <location evidence="1">Secreted</location>
        <location evidence="1">Extracellular space</location>
        <location evidence="1">Extracellular matrix</location>
        <location evidence="1">Basement membrane</location>
    </subcellularLocation>
</comment>
<evidence type="ECO:0000313" key="19">
    <source>
        <dbReference type="Proteomes" id="UP001159427"/>
    </source>
</evidence>
<dbReference type="Gene3D" id="2.10.25.10">
    <property type="entry name" value="Laminin"/>
    <property type="match status" value="12"/>
</dbReference>
<feature type="domain" description="Laminin EGF-like" evidence="15">
    <location>
        <begin position="1407"/>
        <end position="1458"/>
    </location>
</feature>
<dbReference type="SMART" id="SM00136">
    <property type="entry name" value="LamNT"/>
    <property type="match status" value="1"/>
</dbReference>
<evidence type="ECO:0000256" key="5">
    <source>
        <dbReference type="ARBA" id="ARBA00022737"/>
    </source>
</evidence>
<feature type="disulfide bond" evidence="12">
    <location>
        <begin position="867"/>
        <end position="876"/>
    </location>
</feature>
<evidence type="ECO:0000256" key="4">
    <source>
        <dbReference type="ARBA" id="ARBA00022729"/>
    </source>
</evidence>
<evidence type="ECO:0000256" key="13">
    <source>
        <dbReference type="SAM" id="Coils"/>
    </source>
</evidence>
<evidence type="ECO:0000259" key="16">
    <source>
        <dbReference type="PROSITE" id="PS51115"/>
    </source>
</evidence>
<feature type="disulfide bond" evidence="12">
    <location>
        <begin position="769"/>
        <end position="778"/>
    </location>
</feature>
<dbReference type="CDD" id="cd00055">
    <property type="entry name" value="EGF_Lam"/>
    <property type="match status" value="13"/>
</dbReference>
<feature type="disulfide bond" evidence="12">
    <location>
        <begin position="1361"/>
        <end position="1378"/>
    </location>
</feature>
<keyword evidence="10" id="KW-0325">Glycoprotein</keyword>
<feature type="domain" description="Laminin EGF-like" evidence="15">
    <location>
        <begin position="1197"/>
        <end position="1246"/>
    </location>
</feature>
<evidence type="ECO:0000256" key="12">
    <source>
        <dbReference type="PROSITE-ProRule" id="PRU00460"/>
    </source>
</evidence>
<dbReference type="InterPro" id="IPR050440">
    <property type="entry name" value="Laminin/Netrin_ECM"/>
</dbReference>
<dbReference type="Pfam" id="PF24973">
    <property type="entry name" value="EGF_LMN_ATRN"/>
    <property type="match status" value="1"/>
</dbReference>
<feature type="disulfide bond" evidence="12">
    <location>
        <begin position="846"/>
        <end position="858"/>
    </location>
</feature>
<evidence type="ECO:0000256" key="9">
    <source>
        <dbReference type="ARBA" id="ARBA00023157"/>
    </source>
</evidence>
<feature type="disulfide bond" evidence="12">
    <location>
        <begin position="466"/>
        <end position="480"/>
    </location>
</feature>
<evidence type="ECO:0000256" key="6">
    <source>
        <dbReference type="ARBA" id="ARBA00022869"/>
    </source>
</evidence>
<feature type="disulfide bond" evidence="12">
    <location>
        <begin position="818"/>
        <end position="827"/>
    </location>
</feature>
<feature type="disulfide bond" evidence="12">
    <location>
        <begin position="848"/>
        <end position="865"/>
    </location>
</feature>
<feature type="disulfide bond" evidence="12">
    <location>
        <begin position="1428"/>
        <end position="1437"/>
    </location>
</feature>
<feature type="domain" description="Laminin IV type A" evidence="16">
    <location>
        <begin position="976"/>
        <end position="1162"/>
    </location>
</feature>
<feature type="disulfide bond" evidence="12">
    <location>
        <begin position="1409"/>
        <end position="1426"/>
    </location>
</feature>
<dbReference type="Proteomes" id="UP001159427">
    <property type="component" value="Unassembled WGS sequence"/>
</dbReference>
<evidence type="ECO:0000256" key="8">
    <source>
        <dbReference type="ARBA" id="ARBA00023054"/>
    </source>
</evidence>
<dbReference type="PROSITE" id="PS50027">
    <property type="entry name" value="EGF_LAM_2"/>
    <property type="match status" value="10"/>
</dbReference>
<dbReference type="PANTHER" id="PTHR10574">
    <property type="entry name" value="NETRIN/LAMININ-RELATED"/>
    <property type="match status" value="1"/>
</dbReference>
<feature type="coiled-coil region" evidence="13">
    <location>
        <begin position="1575"/>
        <end position="1602"/>
    </location>
</feature>
<keyword evidence="3" id="KW-0272">Extracellular matrix</keyword>
<evidence type="ECO:0000256" key="2">
    <source>
        <dbReference type="ARBA" id="ARBA00022525"/>
    </source>
</evidence>
<keyword evidence="2" id="KW-0964">Secreted</keyword>
<dbReference type="Pfam" id="PF00055">
    <property type="entry name" value="Laminin_N"/>
    <property type="match status" value="1"/>
</dbReference>
<keyword evidence="9 12" id="KW-1015">Disulfide bond</keyword>
<accession>A0ABN8MRT6</accession>
<evidence type="ECO:0000259" key="17">
    <source>
        <dbReference type="PROSITE" id="PS51117"/>
    </source>
</evidence>
<dbReference type="SUPFAM" id="SSF57196">
    <property type="entry name" value="EGF/Laminin"/>
    <property type="match status" value="14"/>
</dbReference>
<comment type="caution">
    <text evidence="18">The sequence shown here is derived from an EMBL/GenBank/DDBJ whole genome shotgun (WGS) entry which is preliminary data.</text>
</comment>
<feature type="domain" description="Laminin EGF-like" evidence="15">
    <location>
        <begin position="894"/>
        <end position="944"/>
    </location>
</feature>
<feature type="disulfide bond" evidence="12">
    <location>
        <begin position="915"/>
        <end position="924"/>
    </location>
</feature>
<feature type="chain" id="PRO_5045312211" evidence="14">
    <location>
        <begin position="43"/>
        <end position="2113"/>
    </location>
</feature>
<feature type="domain" description="Laminin EGF-like" evidence="15">
    <location>
        <begin position="431"/>
        <end position="482"/>
    </location>
</feature>
<dbReference type="Gene3D" id="2.170.300.10">
    <property type="entry name" value="Tie2 ligand-binding domain superfamily"/>
    <property type="match status" value="1"/>
</dbReference>
<keyword evidence="19" id="KW-1185">Reference proteome</keyword>
<dbReference type="InterPro" id="IPR008211">
    <property type="entry name" value="Laminin_N"/>
</dbReference>
<keyword evidence="6" id="KW-0084">Basement membrane</keyword>
<feature type="disulfide bond" evidence="12">
    <location>
        <begin position="896"/>
        <end position="913"/>
    </location>
</feature>